<dbReference type="EMBL" id="LR812090">
    <property type="protein sequence ID" value="CAB9492224.1"/>
    <property type="molecule type" value="Genomic_DNA"/>
</dbReference>
<organism evidence="3 4">
    <name type="scientific">Alteromonas macleodii</name>
    <name type="common">Pseudoalteromonas macleodii</name>
    <dbReference type="NCBI Taxonomy" id="28108"/>
    <lineage>
        <taxon>Bacteria</taxon>
        <taxon>Pseudomonadati</taxon>
        <taxon>Pseudomonadota</taxon>
        <taxon>Gammaproteobacteria</taxon>
        <taxon>Alteromonadales</taxon>
        <taxon>Alteromonadaceae</taxon>
        <taxon>Alteromonas/Salinimonas group</taxon>
        <taxon>Alteromonas</taxon>
    </lineage>
</organism>
<dbReference type="InterPro" id="IPR021059">
    <property type="entry name" value="DnaJ-related_N"/>
</dbReference>
<evidence type="ECO:0000313" key="4">
    <source>
        <dbReference type="Proteomes" id="UP000509458"/>
    </source>
</evidence>
<accession>A0A6T9XUB4</accession>
<reference evidence="3 4" key="1">
    <citation type="submission" date="2020-06" db="EMBL/GenBank/DDBJ databases">
        <authorList>
            <person name="Duchaud E."/>
        </authorList>
    </citation>
    <scope>NUCLEOTIDE SEQUENCE [LARGE SCALE GENOMIC DNA]</scope>
    <source>
        <strain evidence="3">Alteromonas fortis</strain>
    </source>
</reference>
<proteinExistence type="predicted"/>
<dbReference type="InterPro" id="IPR036869">
    <property type="entry name" value="J_dom_sf"/>
</dbReference>
<sequence length="223" mass="25860">MYTQPDASHTYAMQAELLVDILSTQKSQFTKGITEYALIEILKKPPYQLFEEDALRDPLMLFKTHFILFNALYQLRQYWIEQNEGVLEIHALGIKLNLFKERHLTQSNDGLGMTTLENPDPLATYYLDWGNFEEADRDTVDNLLNAFWERMLKGDTVSYTQGDIEKAHFLLGLSLNQPVTLLQLKRVYKRSLQSAHPDKGGTQQDAQAVIHAYQTLCRYYSFK</sequence>
<feature type="domain" description="DnaJ-related protein N-terminal" evidence="2">
    <location>
        <begin position="18"/>
        <end position="151"/>
    </location>
</feature>
<dbReference type="Gene3D" id="1.10.287.110">
    <property type="entry name" value="DnaJ domain"/>
    <property type="match status" value="1"/>
</dbReference>
<evidence type="ECO:0000313" key="3">
    <source>
        <dbReference type="EMBL" id="CAB9492224.1"/>
    </source>
</evidence>
<name>A0A6T9XUB4_ALTMA</name>
<evidence type="ECO:0000256" key="1">
    <source>
        <dbReference type="ARBA" id="ARBA00023186"/>
    </source>
</evidence>
<gene>
    <name evidence="3" type="ORF">ALFOR1_10164</name>
</gene>
<dbReference type="AlphaFoldDB" id="A0A6T9XUB4"/>
<dbReference type="SUPFAM" id="SSF46565">
    <property type="entry name" value="Chaperone J-domain"/>
    <property type="match status" value="1"/>
</dbReference>
<keyword evidence="1" id="KW-0143">Chaperone</keyword>
<protein>
    <submittedName>
        <fullName evidence="3">Molecular chaperone DnaJ</fullName>
    </submittedName>
</protein>
<dbReference type="RefSeq" id="WP_179981986.1">
    <property type="nucleotide sequence ID" value="NZ_LR812090.1"/>
</dbReference>
<evidence type="ECO:0000259" key="2">
    <source>
        <dbReference type="Pfam" id="PF12339"/>
    </source>
</evidence>
<dbReference type="Proteomes" id="UP000509458">
    <property type="component" value="Chromosome"/>
</dbReference>
<dbReference type="Pfam" id="PF12339">
    <property type="entry name" value="DNAJ_related"/>
    <property type="match status" value="1"/>
</dbReference>